<dbReference type="InterPro" id="IPR020449">
    <property type="entry name" value="Tscrpt_reg_AraC-type_HTH"/>
</dbReference>
<evidence type="ECO:0000259" key="4">
    <source>
        <dbReference type="PROSITE" id="PS01124"/>
    </source>
</evidence>
<name>A0ABS1SL45_9MICO</name>
<reference evidence="5 6" key="1">
    <citation type="submission" date="2018-09" db="EMBL/GenBank/DDBJ databases">
        <title>Comparative genomics of Leucobacter spp.</title>
        <authorList>
            <person name="Reis A.C."/>
            <person name="Kolvenbach B.A."/>
            <person name="Corvini P.F.X."/>
            <person name="Nunes O.C."/>
        </authorList>
    </citation>
    <scope>NUCLEOTIDE SEQUENCE [LARGE SCALE GENOMIC DNA]</scope>
    <source>
        <strain evidence="5 6">TAN 31504</strain>
    </source>
</reference>
<evidence type="ECO:0000256" key="2">
    <source>
        <dbReference type="ARBA" id="ARBA00023125"/>
    </source>
</evidence>
<accession>A0ABS1SL45</accession>
<dbReference type="Gene3D" id="1.10.10.60">
    <property type="entry name" value="Homeodomain-like"/>
    <property type="match status" value="1"/>
</dbReference>
<keyword evidence="1" id="KW-0805">Transcription regulation</keyword>
<dbReference type="InterPro" id="IPR050204">
    <property type="entry name" value="AraC_XylS_family_regulators"/>
</dbReference>
<dbReference type="InterPro" id="IPR035418">
    <property type="entry name" value="AraC-bd_2"/>
</dbReference>
<dbReference type="PANTHER" id="PTHR46796">
    <property type="entry name" value="HTH-TYPE TRANSCRIPTIONAL ACTIVATOR RHAS-RELATED"/>
    <property type="match status" value="1"/>
</dbReference>
<organism evidence="5 6">
    <name type="scientific">Leucobacter chromiireducens subsp. solipictus</name>
    <dbReference type="NCBI Taxonomy" id="398235"/>
    <lineage>
        <taxon>Bacteria</taxon>
        <taxon>Bacillati</taxon>
        <taxon>Actinomycetota</taxon>
        <taxon>Actinomycetes</taxon>
        <taxon>Micrococcales</taxon>
        <taxon>Microbacteriaceae</taxon>
        <taxon>Leucobacter</taxon>
    </lineage>
</organism>
<evidence type="ECO:0000313" key="5">
    <source>
        <dbReference type="EMBL" id="MBL3679998.1"/>
    </source>
</evidence>
<evidence type="ECO:0000256" key="3">
    <source>
        <dbReference type="ARBA" id="ARBA00023163"/>
    </source>
</evidence>
<proteinExistence type="predicted"/>
<feature type="domain" description="HTH araC/xylS-type" evidence="4">
    <location>
        <begin position="213"/>
        <end position="314"/>
    </location>
</feature>
<dbReference type="EMBL" id="QYAC01000006">
    <property type="protein sequence ID" value="MBL3679998.1"/>
    <property type="molecule type" value="Genomic_DNA"/>
</dbReference>
<dbReference type="PRINTS" id="PR00032">
    <property type="entry name" value="HTHARAC"/>
</dbReference>
<dbReference type="Pfam" id="PF14525">
    <property type="entry name" value="AraC_binding_2"/>
    <property type="match status" value="1"/>
</dbReference>
<comment type="caution">
    <text evidence="5">The sequence shown here is derived from an EMBL/GenBank/DDBJ whole genome shotgun (WGS) entry which is preliminary data.</text>
</comment>
<dbReference type="SMART" id="SM00342">
    <property type="entry name" value="HTH_ARAC"/>
    <property type="match status" value="1"/>
</dbReference>
<dbReference type="PROSITE" id="PS01124">
    <property type="entry name" value="HTH_ARAC_FAMILY_2"/>
    <property type="match status" value="1"/>
</dbReference>
<dbReference type="InterPro" id="IPR009057">
    <property type="entry name" value="Homeodomain-like_sf"/>
</dbReference>
<dbReference type="PANTHER" id="PTHR46796:SF6">
    <property type="entry name" value="ARAC SUBFAMILY"/>
    <property type="match status" value="1"/>
</dbReference>
<sequence>MQSSRTAASLPTRTHDIDAYQRTVDESFVPLRITPTGPGPFAGALRGVNADEVAFTEVRARPQLVERTAGGIARGGAGYIKVSLLLAGSGVLIQNGREAVMRPGDICFYDTSQEYSLLFDTPFSNLIMMFPKQRLEFPAGFTDSLTAVSLGDQHPLADAVATFITNAAPHLHELTAPARTKLAHTSIELLNSALAAVFDVDAPTVDPHQALLREITGFILARLRSPSLSPDEIAAAHFISTRHLHTLFQKTGTSVSAWIKERRLEKCRADLLDPAHAGTGIAAIAASWGFPDAAHFSRNFRAAYGVSPRQLRTEAAAG</sequence>
<dbReference type="Pfam" id="PF12833">
    <property type="entry name" value="HTH_18"/>
    <property type="match status" value="1"/>
</dbReference>
<keyword evidence="2" id="KW-0238">DNA-binding</keyword>
<dbReference type="InterPro" id="IPR018060">
    <property type="entry name" value="HTH_AraC"/>
</dbReference>
<protein>
    <submittedName>
        <fullName evidence="5">Helix-turn-helix domain-containing protein</fullName>
    </submittedName>
</protein>
<evidence type="ECO:0000256" key="1">
    <source>
        <dbReference type="ARBA" id="ARBA00023015"/>
    </source>
</evidence>
<gene>
    <name evidence="5" type="ORF">D3230_11975</name>
</gene>
<dbReference type="SUPFAM" id="SSF46689">
    <property type="entry name" value="Homeodomain-like"/>
    <property type="match status" value="1"/>
</dbReference>
<keyword evidence="3" id="KW-0804">Transcription</keyword>
<dbReference type="Proteomes" id="UP001645859">
    <property type="component" value="Unassembled WGS sequence"/>
</dbReference>
<evidence type="ECO:0000313" key="6">
    <source>
        <dbReference type="Proteomes" id="UP001645859"/>
    </source>
</evidence>
<dbReference type="RefSeq" id="WP_202345276.1">
    <property type="nucleotide sequence ID" value="NZ_BAAAPI010000004.1"/>
</dbReference>
<keyword evidence="6" id="KW-1185">Reference proteome</keyword>